<dbReference type="InterPro" id="IPR004798">
    <property type="entry name" value="CAX-like"/>
</dbReference>
<evidence type="ECO:0000256" key="3">
    <source>
        <dbReference type="ARBA" id="ARBA00022568"/>
    </source>
</evidence>
<keyword evidence="3 9" id="KW-0109">Calcium transport</keyword>
<keyword evidence="7 9" id="KW-0406">Ion transport</keyword>
<feature type="transmembrane region" description="Helical" evidence="9">
    <location>
        <begin position="305"/>
        <end position="326"/>
    </location>
</feature>
<keyword evidence="12" id="KW-1185">Reference proteome</keyword>
<feature type="transmembrane region" description="Helical" evidence="9">
    <location>
        <begin position="132"/>
        <end position="152"/>
    </location>
</feature>
<dbReference type="InterPro" id="IPR044880">
    <property type="entry name" value="NCX_ion-bd_dom_sf"/>
</dbReference>
<evidence type="ECO:0000256" key="4">
    <source>
        <dbReference type="ARBA" id="ARBA00022692"/>
    </source>
</evidence>
<evidence type="ECO:0000256" key="7">
    <source>
        <dbReference type="ARBA" id="ARBA00023065"/>
    </source>
</evidence>
<comment type="caution">
    <text evidence="11">The sequence shown here is derived from an EMBL/GenBank/DDBJ whole genome shotgun (WGS) entry which is preliminary data.</text>
</comment>
<dbReference type="GO" id="GO:0012505">
    <property type="term" value="C:endomembrane system"/>
    <property type="evidence" value="ECO:0007669"/>
    <property type="project" value="UniProtKB-SubCell"/>
</dbReference>
<keyword evidence="2 9" id="KW-0813">Transport</keyword>
<dbReference type="Proteomes" id="UP000326903">
    <property type="component" value="Unassembled WGS sequence"/>
</dbReference>
<dbReference type="GO" id="GO:0006874">
    <property type="term" value="P:intracellular calcium ion homeostasis"/>
    <property type="evidence" value="ECO:0007669"/>
    <property type="project" value="TreeGrafter"/>
</dbReference>
<dbReference type="GO" id="GO:0015369">
    <property type="term" value="F:calcium:proton antiporter activity"/>
    <property type="evidence" value="ECO:0007669"/>
    <property type="project" value="UniProtKB-UniRule"/>
</dbReference>
<name>A0A5J5IB30_9BACT</name>
<evidence type="ECO:0000313" key="11">
    <source>
        <dbReference type="EMBL" id="KAA9035873.1"/>
    </source>
</evidence>
<comment type="caution">
    <text evidence="9">Lacks conserved residue(s) required for the propagation of feature annotation.</text>
</comment>
<evidence type="ECO:0000256" key="5">
    <source>
        <dbReference type="ARBA" id="ARBA00022837"/>
    </source>
</evidence>
<dbReference type="AlphaFoldDB" id="A0A5J5IB30"/>
<dbReference type="GO" id="GO:0016020">
    <property type="term" value="C:membrane"/>
    <property type="evidence" value="ECO:0007669"/>
    <property type="project" value="InterPro"/>
</dbReference>
<dbReference type="NCBIfam" id="TIGR00378">
    <property type="entry name" value="cax"/>
    <property type="match status" value="1"/>
</dbReference>
<feature type="transmembrane region" description="Helical" evidence="9">
    <location>
        <begin position="271"/>
        <end position="298"/>
    </location>
</feature>
<keyword evidence="5 9" id="KW-0106">Calcium</keyword>
<feature type="transmembrane region" description="Helical" evidence="9">
    <location>
        <begin position="242"/>
        <end position="265"/>
    </location>
</feature>
<evidence type="ECO:0000256" key="1">
    <source>
        <dbReference type="ARBA" id="ARBA00004127"/>
    </source>
</evidence>
<gene>
    <name evidence="11" type="primary">cax</name>
    <name evidence="11" type="ORF">FW778_20175</name>
</gene>
<evidence type="ECO:0000256" key="9">
    <source>
        <dbReference type="RuleBase" id="RU365028"/>
    </source>
</evidence>
<protein>
    <recommendedName>
        <fullName evidence="9">Ca(2+)/H(+) antiporter</fullName>
    </recommendedName>
</protein>
<feature type="transmembrane region" description="Helical" evidence="9">
    <location>
        <begin position="90"/>
        <end position="112"/>
    </location>
</feature>
<organism evidence="11 12">
    <name type="scientific">Ginsengibacter hankyongi</name>
    <dbReference type="NCBI Taxonomy" id="2607284"/>
    <lineage>
        <taxon>Bacteria</taxon>
        <taxon>Pseudomonadati</taxon>
        <taxon>Bacteroidota</taxon>
        <taxon>Chitinophagia</taxon>
        <taxon>Chitinophagales</taxon>
        <taxon>Chitinophagaceae</taxon>
        <taxon>Ginsengibacter</taxon>
    </lineage>
</organism>
<dbReference type="RefSeq" id="WP_150416700.1">
    <property type="nucleotide sequence ID" value="NZ_VYQF01000010.1"/>
</dbReference>
<feature type="transmembrane region" description="Helical" evidence="9">
    <location>
        <begin position="7"/>
        <end position="24"/>
    </location>
</feature>
<feature type="domain" description="Sodium/calcium exchanger membrane region" evidence="10">
    <location>
        <begin position="208"/>
        <end position="352"/>
    </location>
</feature>
<keyword evidence="6 9" id="KW-1133">Transmembrane helix</keyword>
<sequence>MKKREKIIIAVSIIVTAVAGILNYLQLNVILSFVVSAGALALLAKMVGDATEQLGSRFGPAATGILQSALGNLPEFFVAIFALKAGLNKVVQAALIGSILGNSLLVLGLAIFLGGLKNGTQRFSSEPPKMMATLMILALAGLAIPTVTHIFHTPGSTHINQMDIFLAIVLLIIFIASLFVSLKGDTALVSPPPESEAPHAVWPLAVTIIVLTVAGVAAGFVSDWFVNALKPAMQLLNINDTFAGLVIVAIAGNAIENVVGVQLAYKNQSDYAMSVIMNSSLQVALGLFPLLVLLSFFLGGSILSFVLAPMLLVSLALGVIVSAFIVFDGESIWLEGLALIGLYLLIAAAFWWG</sequence>
<dbReference type="PANTHER" id="PTHR31503:SF22">
    <property type="entry name" value="VACUOLAR CALCIUM ION TRANSPORTER"/>
    <property type="match status" value="1"/>
</dbReference>
<comment type="function">
    <text evidence="9">Ca(+)/H(+) antiporter that extrudes calcium in exchange for external protons.</text>
</comment>
<dbReference type="InterPro" id="IPR004713">
    <property type="entry name" value="CaH_exchang"/>
</dbReference>
<dbReference type="InterPro" id="IPR004837">
    <property type="entry name" value="NaCa_Exmemb"/>
</dbReference>
<keyword evidence="4 9" id="KW-0812">Transmembrane</keyword>
<accession>A0A5J5IB30</accession>
<evidence type="ECO:0000259" key="10">
    <source>
        <dbReference type="Pfam" id="PF01699"/>
    </source>
</evidence>
<comment type="subcellular location">
    <subcellularLocation>
        <location evidence="1">Endomembrane system</location>
        <topology evidence="1">Multi-pass membrane protein</topology>
    </subcellularLocation>
</comment>
<evidence type="ECO:0000256" key="2">
    <source>
        <dbReference type="ARBA" id="ARBA00022448"/>
    </source>
</evidence>
<evidence type="ECO:0000313" key="12">
    <source>
        <dbReference type="Proteomes" id="UP000326903"/>
    </source>
</evidence>
<proteinExistence type="inferred from homology"/>
<evidence type="ECO:0000256" key="6">
    <source>
        <dbReference type="ARBA" id="ARBA00022989"/>
    </source>
</evidence>
<keyword evidence="9" id="KW-0050">Antiport</keyword>
<dbReference type="PANTHER" id="PTHR31503">
    <property type="entry name" value="VACUOLAR CALCIUM ION TRANSPORTER"/>
    <property type="match status" value="1"/>
</dbReference>
<feature type="domain" description="Sodium/calcium exchanger membrane region" evidence="10">
    <location>
        <begin position="30"/>
        <end position="182"/>
    </location>
</feature>
<dbReference type="EMBL" id="VYQF01000010">
    <property type="protein sequence ID" value="KAA9035873.1"/>
    <property type="molecule type" value="Genomic_DNA"/>
</dbReference>
<feature type="transmembrane region" description="Helical" evidence="9">
    <location>
        <begin position="332"/>
        <end position="352"/>
    </location>
</feature>
<feature type="transmembrane region" description="Helical" evidence="9">
    <location>
        <begin position="202"/>
        <end position="221"/>
    </location>
</feature>
<keyword evidence="8 9" id="KW-0472">Membrane</keyword>
<feature type="transmembrane region" description="Helical" evidence="9">
    <location>
        <begin position="164"/>
        <end position="182"/>
    </location>
</feature>
<comment type="similarity">
    <text evidence="9">Belongs to the Ca(2+):cation antiporter (CaCA) (TC 2.A.19) family.</text>
</comment>
<dbReference type="Pfam" id="PF01699">
    <property type="entry name" value="Na_Ca_ex"/>
    <property type="match status" value="2"/>
</dbReference>
<reference evidence="11 12" key="1">
    <citation type="submission" date="2019-09" db="EMBL/GenBank/DDBJ databases">
        <title>Draft genome sequence of Ginsengibacter sp. BR5-29.</title>
        <authorList>
            <person name="Im W.-T."/>
        </authorList>
    </citation>
    <scope>NUCLEOTIDE SEQUENCE [LARGE SCALE GENOMIC DNA]</scope>
    <source>
        <strain evidence="11 12">BR5-29</strain>
    </source>
</reference>
<dbReference type="Gene3D" id="1.20.1420.30">
    <property type="entry name" value="NCX, central ion-binding region"/>
    <property type="match status" value="1"/>
</dbReference>
<evidence type="ECO:0000256" key="8">
    <source>
        <dbReference type="ARBA" id="ARBA00023136"/>
    </source>
</evidence>